<dbReference type="SUPFAM" id="SSF56988">
    <property type="entry name" value="Anthrax protective antigen"/>
    <property type="match status" value="1"/>
</dbReference>
<dbReference type="InterPro" id="IPR019800">
    <property type="entry name" value="Glyco_hydro_3_AS"/>
</dbReference>
<dbReference type="PANTHER" id="PTHR42715">
    <property type="entry name" value="BETA-GLUCOSIDASE"/>
    <property type="match status" value="1"/>
</dbReference>
<dbReference type="InterPro" id="IPR017853">
    <property type="entry name" value="GH"/>
</dbReference>
<comment type="catalytic activity">
    <reaction evidence="1 10">
        <text>Hydrolysis of terminal, non-reducing beta-D-glucosyl residues with release of beta-D-glucose.</text>
        <dbReference type="EC" id="3.2.1.21"/>
    </reaction>
</comment>
<dbReference type="Gene3D" id="3.40.50.1700">
    <property type="entry name" value="Glycoside hydrolase family 3 C-terminal domain"/>
    <property type="match status" value="1"/>
</dbReference>
<dbReference type="Gene3D" id="2.60.120.260">
    <property type="entry name" value="Galactose-binding domain-like"/>
    <property type="match status" value="1"/>
</dbReference>
<evidence type="ECO:0000256" key="8">
    <source>
        <dbReference type="ARBA" id="ARBA00023295"/>
    </source>
</evidence>
<dbReference type="SUPFAM" id="SSF51445">
    <property type="entry name" value="(Trans)glycosidases"/>
    <property type="match status" value="1"/>
</dbReference>
<dbReference type="AlphaFoldDB" id="A0A0P7BJT5"/>
<evidence type="ECO:0000256" key="2">
    <source>
        <dbReference type="ARBA" id="ARBA00004987"/>
    </source>
</evidence>
<evidence type="ECO:0000256" key="6">
    <source>
        <dbReference type="ARBA" id="ARBA00023180"/>
    </source>
</evidence>
<evidence type="ECO:0000256" key="10">
    <source>
        <dbReference type="RuleBase" id="RU361161"/>
    </source>
</evidence>
<gene>
    <name evidence="12" type="ORF">AK830_g5086</name>
</gene>
<dbReference type="Gene3D" id="2.60.40.10">
    <property type="entry name" value="Immunoglobulins"/>
    <property type="match status" value="1"/>
</dbReference>
<evidence type="ECO:0000313" key="13">
    <source>
        <dbReference type="Proteomes" id="UP000050424"/>
    </source>
</evidence>
<dbReference type="SMART" id="SM00758">
    <property type="entry name" value="PA14"/>
    <property type="match status" value="1"/>
</dbReference>
<evidence type="ECO:0000256" key="9">
    <source>
        <dbReference type="ARBA" id="ARBA00023326"/>
    </source>
</evidence>
<sequence length="883" mass="96446">MPSSDVETLLGELSLEEKVSLLSGADIWQTQEVSRLGIGSIKVFHLDISTTRIPITDPNQTTDGPSGARGKYAVDGPSAAFLPGPVCQAATWSKTQMRDLGRLLCREAKTKAAHILLAPTICCARNPLGGRNFECFGEDPFLSGALAVEYIHGVQETGEVSATAKHFVANEQEFERFSIDAQISERALREIYLKPFEMVVKSQSPPDCIMTSYNVVNGEHMDMNAPIIQGILREEWGFKGLVMSDWGGTNSTIQSLVAGLDLEMPGPPEKRGSLLLKAIEENPTKEVLEALDTSVSRVLSLAHKFHLLGLSPELAKESRDREEISSTTKEDTKLLREIAASGIVLLKNSRQTLPLDLKQLAGKQVAFIGPNALLGTPGGGGSASMNPQYLSRPMESFKAVAKEQGVDLSVKYALGAQALKWLPLFEKEQWTSDTSTVATGKSMVQIDFFASTDLSGPISETQFRNSSNIDLSDSAPLEFQVDPIPPYSFRVSSSVVPLVSGKHSFSLSSVGASKLYVNGELVVDNSNWQQLGETFYAFGSAECVEPLFMEAGKSYKVSIEGWVNKDTAASTGPSTDANHVFSSNPSVRIGFSPPVPNAESLIAEAVTLCDESEATVVVLGLSDEWESEGYDRQSMALPGDQDKLVTALLQRTKRPESLIFVNQSGSPVELPWIDRVSTFLQAWYGGQEAGNALADVIFGTVNPSGRLPITWPRRYSDLPFSSDPQSWPGVDGKVIYKEEIQVGYRWYRHQTDIRPQWWFGYGLSYTDFTSTISSISSDDEAWGVSVTVENSGNMAGQDVVQLYVWKKGQQQEMVLAGFEKTATIHPLGKVTVDVVIRKREVACWVDGKWLLAEGDYIVAVSTGAGHASEVKKPLLQGHEKYWI</sequence>
<evidence type="ECO:0000256" key="1">
    <source>
        <dbReference type="ARBA" id="ARBA00000448"/>
    </source>
</evidence>
<dbReference type="Pfam" id="PF00933">
    <property type="entry name" value="Glyco_hydro_3"/>
    <property type="match status" value="1"/>
</dbReference>
<reference evidence="12 13" key="1">
    <citation type="submission" date="2015-09" db="EMBL/GenBank/DDBJ databases">
        <title>Draft genome of a European isolate of the apple canker pathogen Neonectria ditissima.</title>
        <authorList>
            <person name="Gomez-Cortecero A."/>
            <person name="Harrison R.J."/>
            <person name="Armitage A.D."/>
        </authorList>
    </citation>
    <scope>NUCLEOTIDE SEQUENCE [LARGE SCALE GENOMIC DNA]</scope>
    <source>
        <strain evidence="12 13">R09/05</strain>
    </source>
</reference>
<dbReference type="GO" id="GO:0030245">
    <property type="term" value="P:cellulose catabolic process"/>
    <property type="evidence" value="ECO:0007669"/>
    <property type="project" value="UniProtKB-UniPathway"/>
</dbReference>
<dbReference type="SMART" id="SM01217">
    <property type="entry name" value="Fn3_like"/>
    <property type="match status" value="1"/>
</dbReference>
<keyword evidence="6" id="KW-0325">Glycoprotein</keyword>
<dbReference type="InterPro" id="IPR036962">
    <property type="entry name" value="Glyco_hydro_3_N_sf"/>
</dbReference>
<dbReference type="InterPro" id="IPR013783">
    <property type="entry name" value="Ig-like_fold"/>
</dbReference>
<dbReference type="SUPFAM" id="SSF52279">
    <property type="entry name" value="Beta-D-glucan exohydrolase, C-terminal domain"/>
    <property type="match status" value="1"/>
</dbReference>
<dbReference type="InterPro" id="IPR037524">
    <property type="entry name" value="PA14/GLEYA"/>
</dbReference>
<dbReference type="GO" id="GO:0008422">
    <property type="term" value="F:beta-glucosidase activity"/>
    <property type="evidence" value="ECO:0007669"/>
    <property type="project" value="UniProtKB-EC"/>
</dbReference>
<keyword evidence="13" id="KW-1185">Reference proteome</keyword>
<dbReference type="InterPro" id="IPR001764">
    <property type="entry name" value="Glyco_hydro_3_N"/>
</dbReference>
<evidence type="ECO:0000256" key="3">
    <source>
        <dbReference type="ARBA" id="ARBA00005336"/>
    </source>
</evidence>
<keyword evidence="5 10" id="KW-0378">Hydrolase</keyword>
<name>A0A0P7BJT5_9HYPO</name>
<dbReference type="Pfam" id="PF01915">
    <property type="entry name" value="Glyco_hydro_3_C"/>
    <property type="match status" value="1"/>
</dbReference>
<dbReference type="OrthoDB" id="47059at2759"/>
<dbReference type="InterPro" id="IPR002772">
    <property type="entry name" value="Glyco_hydro_3_C"/>
</dbReference>
<dbReference type="UniPathway" id="UPA00696"/>
<dbReference type="InterPro" id="IPR050288">
    <property type="entry name" value="Cellulose_deg_GH3"/>
</dbReference>
<keyword evidence="9 10" id="KW-0624">Polysaccharide degradation</keyword>
<dbReference type="InterPro" id="IPR026891">
    <property type="entry name" value="Fn3-like"/>
</dbReference>
<dbReference type="PANTHER" id="PTHR42715:SF3">
    <property type="entry name" value="BETA-GLUCOSIDASE B-RELATED"/>
    <property type="match status" value="1"/>
</dbReference>
<keyword evidence="7 10" id="KW-0119">Carbohydrate metabolism</keyword>
<comment type="caution">
    <text evidence="12">The sequence shown here is derived from an EMBL/GenBank/DDBJ whole genome shotgun (WGS) entry which is preliminary data.</text>
</comment>
<comment type="similarity">
    <text evidence="3 10">Belongs to the glycosyl hydrolase 3 family.</text>
</comment>
<evidence type="ECO:0000259" key="11">
    <source>
        <dbReference type="PROSITE" id="PS51820"/>
    </source>
</evidence>
<accession>A0A0P7BJT5</accession>
<dbReference type="InterPro" id="IPR011658">
    <property type="entry name" value="PA14_dom"/>
</dbReference>
<evidence type="ECO:0000256" key="5">
    <source>
        <dbReference type="ARBA" id="ARBA00022801"/>
    </source>
</evidence>
<dbReference type="Proteomes" id="UP000050424">
    <property type="component" value="Unassembled WGS sequence"/>
</dbReference>
<organism evidence="12 13">
    <name type="scientific">Neonectria ditissima</name>
    <dbReference type="NCBI Taxonomy" id="78410"/>
    <lineage>
        <taxon>Eukaryota</taxon>
        <taxon>Fungi</taxon>
        <taxon>Dikarya</taxon>
        <taxon>Ascomycota</taxon>
        <taxon>Pezizomycotina</taxon>
        <taxon>Sordariomycetes</taxon>
        <taxon>Hypocreomycetidae</taxon>
        <taxon>Hypocreales</taxon>
        <taxon>Nectriaceae</taxon>
        <taxon>Neonectria</taxon>
    </lineage>
</organism>
<evidence type="ECO:0000256" key="4">
    <source>
        <dbReference type="ARBA" id="ARBA00012744"/>
    </source>
</evidence>
<dbReference type="Pfam" id="PF07691">
    <property type="entry name" value="PA14"/>
    <property type="match status" value="1"/>
</dbReference>
<feature type="domain" description="PA14" evidence="11">
    <location>
        <begin position="439"/>
        <end position="606"/>
    </location>
</feature>
<dbReference type="InterPro" id="IPR036881">
    <property type="entry name" value="Glyco_hydro_3_C_sf"/>
</dbReference>
<dbReference type="PROSITE" id="PS00775">
    <property type="entry name" value="GLYCOSYL_HYDROL_F3"/>
    <property type="match status" value="1"/>
</dbReference>
<dbReference type="EC" id="3.2.1.21" evidence="4 10"/>
<dbReference type="EMBL" id="LKCW01000064">
    <property type="protein sequence ID" value="KPM41493.1"/>
    <property type="molecule type" value="Genomic_DNA"/>
</dbReference>
<keyword evidence="8 10" id="KW-0326">Glycosidase</keyword>
<dbReference type="Gene3D" id="3.20.20.300">
    <property type="entry name" value="Glycoside hydrolase, family 3, N-terminal domain"/>
    <property type="match status" value="1"/>
</dbReference>
<evidence type="ECO:0000313" key="12">
    <source>
        <dbReference type="EMBL" id="KPM41493.1"/>
    </source>
</evidence>
<dbReference type="STRING" id="78410.A0A0P7BJT5"/>
<dbReference type="PROSITE" id="PS51820">
    <property type="entry name" value="PA14"/>
    <property type="match status" value="1"/>
</dbReference>
<dbReference type="PRINTS" id="PR00133">
    <property type="entry name" value="GLHYDRLASE3"/>
</dbReference>
<evidence type="ECO:0000256" key="7">
    <source>
        <dbReference type="ARBA" id="ARBA00023277"/>
    </source>
</evidence>
<proteinExistence type="inferred from homology"/>
<comment type="pathway">
    <text evidence="2 10">Glycan metabolism; cellulose degradation.</text>
</comment>
<protein>
    <recommendedName>
        <fullName evidence="4 10">beta-glucosidase</fullName>
        <ecNumber evidence="4 10">3.2.1.21</ecNumber>
    </recommendedName>
</protein>